<proteinExistence type="predicted"/>
<evidence type="ECO:0000313" key="1">
    <source>
        <dbReference type="EMBL" id="OVF06669.1"/>
    </source>
</evidence>
<dbReference type="Proteomes" id="UP000195602">
    <property type="component" value="Unassembled WGS sequence"/>
</dbReference>
<name>A0AA91PW04_CLALS</name>
<organism evidence="1 2">
    <name type="scientific">Clavispora lusitaniae</name>
    <name type="common">Candida lusitaniae</name>
    <dbReference type="NCBI Taxonomy" id="36911"/>
    <lineage>
        <taxon>Eukaryota</taxon>
        <taxon>Fungi</taxon>
        <taxon>Dikarya</taxon>
        <taxon>Ascomycota</taxon>
        <taxon>Saccharomycotina</taxon>
        <taxon>Pichiomycetes</taxon>
        <taxon>Metschnikowiaceae</taxon>
        <taxon>Clavispora</taxon>
    </lineage>
</organism>
<protein>
    <submittedName>
        <fullName evidence="1">Uncharacterized protein</fullName>
    </submittedName>
</protein>
<comment type="caution">
    <text evidence="1">The sequence shown here is derived from an EMBL/GenBank/DDBJ whole genome shotgun (WGS) entry which is preliminary data.</text>
</comment>
<sequence>MSPVNRRSEVGVCLDFAAPLMVRETQGDPTSAGHSTSEFTAGCVHDICLSCSSFGGIAFDVGI</sequence>
<gene>
    <name evidence="1" type="ORF">A9F13_19g00726</name>
</gene>
<evidence type="ECO:0000313" key="2">
    <source>
        <dbReference type="Proteomes" id="UP000195602"/>
    </source>
</evidence>
<dbReference type="KEGG" id="clus:A9F13_19g00726"/>
<dbReference type="EMBL" id="LYUB02000019">
    <property type="protein sequence ID" value="OVF06669.1"/>
    <property type="molecule type" value="Genomic_DNA"/>
</dbReference>
<reference evidence="1 2" key="1">
    <citation type="submission" date="2017-04" db="EMBL/GenBank/DDBJ databases">
        <title>Draft genome of the yeast Clavispora lusitaniae type strain CBS 6936.</title>
        <authorList>
            <person name="Durrens P."/>
            <person name="Klopp C."/>
            <person name="Biteau N."/>
            <person name="Fitton-Ouhabi V."/>
            <person name="Dementhon K."/>
            <person name="Accoceberry I."/>
            <person name="Sherman D.J."/>
            <person name="Noel T."/>
        </authorList>
    </citation>
    <scope>NUCLEOTIDE SEQUENCE [LARGE SCALE GENOMIC DNA]</scope>
    <source>
        <strain evidence="1 2">CBS 6936</strain>
    </source>
</reference>
<dbReference type="AlphaFoldDB" id="A0AA91PW04"/>
<accession>A0AA91PW04</accession>